<evidence type="ECO:0000313" key="1">
    <source>
        <dbReference type="EMBL" id="GAA4092543.1"/>
    </source>
</evidence>
<keyword evidence="2" id="KW-1185">Reference proteome</keyword>
<sequence>MQVTASKYEAGYNRLKADYDDLMNLELVNKANKANLEKYKVDVKEWADKNFAQFDLSIPANVDKIDRFFNGWYENKNVRDEIALIRNVKLEINRLKIKDPDGFFKSERYLEMGAIFKELEDCQPENISKLAWQHGLAF</sequence>
<dbReference type="EMBL" id="BAABCV010000004">
    <property type="protein sequence ID" value="GAA4092543.1"/>
    <property type="molecule type" value="Genomic_DNA"/>
</dbReference>
<accession>A0ABP7WMV5</accession>
<organism evidence="1 2">
    <name type="scientific">Mucilaginibacter panaciglaebae</name>
    <dbReference type="NCBI Taxonomy" id="502331"/>
    <lineage>
        <taxon>Bacteria</taxon>
        <taxon>Pseudomonadati</taxon>
        <taxon>Bacteroidota</taxon>
        <taxon>Sphingobacteriia</taxon>
        <taxon>Sphingobacteriales</taxon>
        <taxon>Sphingobacteriaceae</taxon>
        <taxon>Mucilaginibacter</taxon>
    </lineage>
</organism>
<dbReference type="Proteomes" id="UP001500841">
    <property type="component" value="Unassembled WGS sequence"/>
</dbReference>
<reference evidence="2" key="1">
    <citation type="journal article" date="2019" name="Int. J. Syst. Evol. Microbiol.">
        <title>The Global Catalogue of Microorganisms (GCM) 10K type strain sequencing project: providing services to taxonomists for standard genome sequencing and annotation.</title>
        <authorList>
            <consortium name="The Broad Institute Genomics Platform"/>
            <consortium name="The Broad Institute Genome Sequencing Center for Infectious Disease"/>
            <person name="Wu L."/>
            <person name="Ma J."/>
        </authorList>
    </citation>
    <scope>NUCLEOTIDE SEQUENCE [LARGE SCALE GENOMIC DNA]</scope>
    <source>
        <strain evidence="2">JCM 17085</strain>
    </source>
</reference>
<proteinExistence type="predicted"/>
<protein>
    <submittedName>
        <fullName evidence="1">Uncharacterized protein</fullName>
    </submittedName>
</protein>
<name>A0ABP7WMV5_9SPHI</name>
<evidence type="ECO:0000313" key="2">
    <source>
        <dbReference type="Proteomes" id="UP001500841"/>
    </source>
</evidence>
<gene>
    <name evidence="1" type="ORF">GCM10022392_13560</name>
</gene>
<comment type="caution">
    <text evidence="1">The sequence shown here is derived from an EMBL/GenBank/DDBJ whole genome shotgun (WGS) entry which is preliminary data.</text>
</comment>